<keyword evidence="1" id="KW-0812">Transmembrane</keyword>
<reference evidence="2" key="2">
    <citation type="journal article" date="2015" name="Data Brief">
        <title>Shoot transcriptome of the giant reed, Arundo donax.</title>
        <authorList>
            <person name="Barrero R.A."/>
            <person name="Guerrero F.D."/>
            <person name="Moolhuijzen P."/>
            <person name="Goolsby J.A."/>
            <person name="Tidwell J."/>
            <person name="Bellgard S.E."/>
            <person name="Bellgard M.I."/>
        </authorList>
    </citation>
    <scope>NUCLEOTIDE SEQUENCE</scope>
    <source>
        <tissue evidence="2">Shoot tissue taken approximately 20 cm above the soil surface</tissue>
    </source>
</reference>
<proteinExistence type="predicted"/>
<feature type="transmembrane region" description="Helical" evidence="1">
    <location>
        <begin position="6"/>
        <end position="23"/>
    </location>
</feature>
<protein>
    <submittedName>
        <fullName evidence="2">Uncharacterized protein</fullName>
    </submittedName>
</protein>
<keyword evidence="1" id="KW-0472">Membrane</keyword>
<accession>A0A0A9A2P1</accession>
<keyword evidence="1" id="KW-1133">Transmembrane helix</keyword>
<dbReference type="AlphaFoldDB" id="A0A0A9A2P1"/>
<feature type="transmembrane region" description="Helical" evidence="1">
    <location>
        <begin position="35"/>
        <end position="54"/>
    </location>
</feature>
<evidence type="ECO:0000313" key="2">
    <source>
        <dbReference type="EMBL" id="JAD43270.1"/>
    </source>
</evidence>
<name>A0A0A9A2P1_ARUDO</name>
<evidence type="ECO:0000256" key="1">
    <source>
        <dbReference type="SAM" id="Phobius"/>
    </source>
</evidence>
<reference evidence="2" key="1">
    <citation type="submission" date="2014-09" db="EMBL/GenBank/DDBJ databases">
        <authorList>
            <person name="Magalhaes I.L.F."/>
            <person name="Oliveira U."/>
            <person name="Santos F.R."/>
            <person name="Vidigal T.H.D.A."/>
            <person name="Brescovit A.D."/>
            <person name="Santos A.J."/>
        </authorList>
    </citation>
    <scope>NUCLEOTIDE SEQUENCE</scope>
    <source>
        <tissue evidence="2">Shoot tissue taken approximately 20 cm above the soil surface</tissue>
    </source>
</reference>
<organism evidence="2">
    <name type="scientific">Arundo donax</name>
    <name type="common">Giant reed</name>
    <name type="synonym">Donax arundinaceus</name>
    <dbReference type="NCBI Taxonomy" id="35708"/>
    <lineage>
        <taxon>Eukaryota</taxon>
        <taxon>Viridiplantae</taxon>
        <taxon>Streptophyta</taxon>
        <taxon>Embryophyta</taxon>
        <taxon>Tracheophyta</taxon>
        <taxon>Spermatophyta</taxon>
        <taxon>Magnoliopsida</taxon>
        <taxon>Liliopsida</taxon>
        <taxon>Poales</taxon>
        <taxon>Poaceae</taxon>
        <taxon>PACMAD clade</taxon>
        <taxon>Arundinoideae</taxon>
        <taxon>Arundineae</taxon>
        <taxon>Arundo</taxon>
    </lineage>
</organism>
<dbReference type="EMBL" id="GBRH01254625">
    <property type="protein sequence ID" value="JAD43270.1"/>
    <property type="molecule type" value="Transcribed_RNA"/>
</dbReference>
<sequence length="62" mass="6735">MHYSLLTLDMSLLSLALITIFLGSVSKRASGSSSVFIMFCGLGFLILSLILYVSPFGLEDMN</sequence>